<reference evidence="3" key="4">
    <citation type="journal article" date="2015" name="G3 (Bethesda)">
        <title>Genome sequences of three phytopathogenic species of the Magnaporthaceae family of fungi.</title>
        <authorList>
            <person name="Okagaki L.H."/>
            <person name="Nunes C.C."/>
            <person name="Sailsbery J."/>
            <person name="Clay B."/>
            <person name="Brown D."/>
            <person name="John T."/>
            <person name="Oh Y."/>
            <person name="Young N."/>
            <person name="Fitzgerald M."/>
            <person name="Haas B.J."/>
            <person name="Zeng Q."/>
            <person name="Young S."/>
            <person name="Adiconis X."/>
            <person name="Fan L."/>
            <person name="Levin J.Z."/>
            <person name="Mitchell T.K."/>
            <person name="Okubara P.A."/>
            <person name="Farman M.L."/>
            <person name="Kohn L.M."/>
            <person name="Birren B."/>
            <person name="Ma L.-J."/>
            <person name="Dean R.A."/>
        </authorList>
    </citation>
    <scope>NUCLEOTIDE SEQUENCE</scope>
    <source>
        <strain evidence="3">R3-111a-1</strain>
    </source>
</reference>
<dbReference type="STRING" id="644352.J3PJN9"/>
<feature type="compositionally biased region" description="Low complexity" evidence="1">
    <location>
        <begin position="74"/>
        <end position="87"/>
    </location>
</feature>
<dbReference type="Proteomes" id="UP000006039">
    <property type="component" value="Unassembled WGS sequence"/>
</dbReference>
<proteinExistence type="predicted"/>
<accession>J3PJN9</accession>
<reference evidence="2" key="2">
    <citation type="submission" date="2010-07" db="EMBL/GenBank/DDBJ databases">
        <authorList>
            <consortium name="The Broad Institute Genome Sequencing Platform"/>
            <consortium name="Broad Institute Genome Sequencing Center for Infectious Disease"/>
            <person name="Ma L.-J."/>
            <person name="Dead R."/>
            <person name="Young S."/>
            <person name="Zeng Q."/>
            <person name="Koehrsen M."/>
            <person name="Alvarado L."/>
            <person name="Berlin A."/>
            <person name="Chapman S.B."/>
            <person name="Chen Z."/>
            <person name="Freedman E."/>
            <person name="Gellesch M."/>
            <person name="Goldberg J."/>
            <person name="Griggs A."/>
            <person name="Gujja S."/>
            <person name="Heilman E.R."/>
            <person name="Heiman D."/>
            <person name="Hepburn T."/>
            <person name="Howarth C."/>
            <person name="Jen D."/>
            <person name="Larson L."/>
            <person name="Mehta T."/>
            <person name="Neiman D."/>
            <person name="Pearson M."/>
            <person name="Roberts A."/>
            <person name="Saif S."/>
            <person name="Shea T."/>
            <person name="Shenoy N."/>
            <person name="Sisk P."/>
            <person name="Stolte C."/>
            <person name="Sykes S."/>
            <person name="Walk T."/>
            <person name="White J."/>
            <person name="Yandava C."/>
            <person name="Haas B."/>
            <person name="Nusbaum C."/>
            <person name="Birren B."/>
        </authorList>
    </citation>
    <scope>NUCLEOTIDE SEQUENCE</scope>
    <source>
        <strain evidence="2">R3-111a-1</strain>
    </source>
</reference>
<dbReference type="VEuPathDB" id="FungiDB:GGTG_13727"/>
<dbReference type="HOGENOM" id="CLU_700286_0_0_1"/>
<reference evidence="3" key="5">
    <citation type="submission" date="2018-04" db="UniProtKB">
        <authorList>
            <consortium name="EnsemblFungi"/>
        </authorList>
    </citation>
    <scope>IDENTIFICATION</scope>
    <source>
        <strain evidence="3">R3-111a-1</strain>
    </source>
</reference>
<evidence type="ECO:0000256" key="1">
    <source>
        <dbReference type="SAM" id="MobiDB-lite"/>
    </source>
</evidence>
<protein>
    <submittedName>
        <fullName evidence="2 3">Uncharacterized protein</fullName>
    </submittedName>
</protein>
<dbReference type="AlphaFoldDB" id="J3PJN9"/>
<dbReference type="EMBL" id="GL385435">
    <property type="protein sequence ID" value="EJT68699.1"/>
    <property type="molecule type" value="Genomic_DNA"/>
</dbReference>
<gene>
    <name evidence="3" type="primary">20354185</name>
    <name evidence="2" type="ORF">GGTG_13727</name>
</gene>
<dbReference type="RefSeq" id="XP_009229908.1">
    <property type="nucleotide sequence ID" value="XM_009231644.1"/>
</dbReference>
<feature type="region of interest" description="Disordered" evidence="1">
    <location>
        <begin position="59"/>
        <end position="113"/>
    </location>
</feature>
<reference evidence="2" key="3">
    <citation type="submission" date="2010-09" db="EMBL/GenBank/DDBJ databases">
        <title>Annotation of Gaeumannomyces graminis var. tritici R3-111a-1.</title>
        <authorList>
            <consortium name="The Broad Institute Genome Sequencing Platform"/>
            <person name="Ma L.-J."/>
            <person name="Dead R."/>
            <person name="Young S.K."/>
            <person name="Zeng Q."/>
            <person name="Gargeya S."/>
            <person name="Fitzgerald M."/>
            <person name="Haas B."/>
            <person name="Abouelleil A."/>
            <person name="Alvarado L."/>
            <person name="Arachchi H.M."/>
            <person name="Berlin A."/>
            <person name="Brown A."/>
            <person name="Chapman S.B."/>
            <person name="Chen Z."/>
            <person name="Dunbar C."/>
            <person name="Freedman E."/>
            <person name="Gearin G."/>
            <person name="Gellesch M."/>
            <person name="Goldberg J."/>
            <person name="Griggs A."/>
            <person name="Gujja S."/>
            <person name="Heiman D."/>
            <person name="Howarth C."/>
            <person name="Larson L."/>
            <person name="Lui A."/>
            <person name="MacDonald P.J.P."/>
            <person name="Mehta T."/>
            <person name="Montmayeur A."/>
            <person name="Murphy C."/>
            <person name="Neiman D."/>
            <person name="Pearson M."/>
            <person name="Priest M."/>
            <person name="Roberts A."/>
            <person name="Saif S."/>
            <person name="Shea T."/>
            <person name="Shenoy N."/>
            <person name="Sisk P."/>
            <person name="Stolte C."/>
            <person name="Sykes S."/>
            <person name="Yandava C."/>
            <person name="Wortman J."/>
            <person name="Nusbaum C."/>
            <person name="Birren B."/>
        </authorList>
    </citation>
    <scope>NUCLEOTIDE SEQUENCE</scope>
    <source>
        <strain evidence="2">R3-111a-1</strain>
    </source>
</reference>
<name>J3PJN9_GAET3</name>
<evidence type="ECO:0000313" key="3">
    <source>
        <dbReference type="EnsemblFungi" id="EJT68699"/>
    </source>
</evidence>
<reference evidence="4" key="1">
    <citation type="submission" date="2010-07" db="EMBL/GenBank/DDBJ databases">
        <title>The genome sequence of Gaeumannomyces graminis var. tritici strain R3-111a-1.</title>
        <authorList>
            <consortium name="The Broad Institute Genome Sequencing Platform"/>
            <person name="Ma L.-J."/>
            <person name="Dead R."/>
            <person name="Young S."/>
            <person name="Zeng Q."/>
            <person name="Koehrsen M."/>
            <person name="Alvarado L."/>
            <person name="Berlin A."/>
            <person name="Chapman S.B."/>
            <person name="Chen Z."/>
            <person name="Freedman E."/>
            <person name="Gellesch M."/>
            <person name="Goldberg J."/>
            <person name="Griggs A."/>
            <person name="Gujja S."/>
            <person name="Heilman E.R."/>
            <person name="Heiman D."/>
            <person name="Hepburn T."/>
            <person name="Howarth C."/>
            <person name="Jen D."/>
            <person name="Larson L."/>
            <person name="Mehta T."/>
            <person name="Neiman D."/>
            <person name="Pearson M."/>
            <person name="Roberts A."/>
            <person name="Saif S."/>
            <person name="Shea T."/>
            <person name="Shenoy N."/>
            <person name="Sisk P."/>
            <person name="Stolte C."/>
            <person name="Sykes S."/>
            <person name="Walk T."/>
            <person name="White J."/>
            <person name="Yandava C."/>
            <person name="Haas B."/>
            <person name="Nusbaum C."/>
            <person name="Birren B."/>
        </authorList>
    </citation>
    <scope>NUCLEOTIDE SEQUENCE [LARGE SCALE GENOMIC DNA]</scope>
    <source>
        <strain evidence="4">R3-111a-1</strain>
    </source>
</reference>
<dbReference type="GeneID" id="20354185"/>
<dbReference type="OrthoDB" id="5620at2759"/>
<feature type="region of interest" description="Disordered" evidence="1">
    <location>
        <begin position="1"/>
        <end position="44"/>
    </location>
</feature>
<organism evidence="2">
    <name type="scientific">Gaeumannomyces tritici (strain R3-111a-1)</name>
    <name type="common">Wheat and barley take-all root rot fungus</name>
    <name type="synonym">Gaeumannomyces graminis var. tritici</name>
    <dbReference type="NCBI Taxonomy" id="644352"/>
    <lineage>
        <taxon>Eukaryota</taxon>
        <taxon>Fungi</taxon>
        <taxon>Dikarya</taxon>
        <taxon>Ascomycota</taxon>
        <taxon>Pezizomycotina</taxon>
        <taxon>Sordariomycetes</taxon>
        <taxon>Sordariomycetidae</taxon>
        <taxon>Magnaporthales</taxon>
        <taxon>Magnaporthaceae</taxon>
        <taxon>Gaeumannomyces</taxon>
    </lineage>
</organism>
<sequence>MDPPRTMEDDSEGGGSAPVSSSSSSSRARRGRGRGLTFINAAHPADALSRHALSSIRAHVARDAHARGRRGRTRAAVLRAEPGKSGRPSPPPSGGRAQQASGPPSEYGAEASGAAAAAAGAGGVEQEEPGAGLAPLAAAEELAAAAASASATWREAEVVQSLAALNTRLDDVAWSWDPFRSFARPVSDTEAFLIDHYVNYAIRYDRVCCQNADRALRVVLRSAWVPFALSDEGALAALLMQACRSVLWLLPRRRRRAAQGPEAASWAGATTTTAPPPAATPAAAEAYYSRLMLIYKGLCIRSVNVSLSREWPHVSDATIAKSMIMGTEERIAGNMDGWLAHSFAVSRMAEQRGGPSRLGISGFLARGAGHCIAATQGLSEQRANLSMRPSRGLN</sequence>
<dbReference type="eggNOG" id="ENOG502T4AQ">
    <property type="taxonomic scope" value="Eukaryota"/>
</dbReference>
<keyword evidence="4" id="KW-1185">Reference proteome</keyword>
<evidence type="ECO:0000313" key="4">
    <source>
        <dbReference type="Proteomes" id="UP000006039"/>
    </source>
</evidence>
<dbReference type="PANTHER" id="PTHR37540">
    <property type="entry name" value="TRANSCRIPTION FACTOR (ACR-2), PUTATIVE-RELATED-RELATED"/>
    <property type="match status" value="1"/>
</dbReference>
<evidence type="ECO:0000313" key="2">
    <source>
        <dbReference type="EMBL" id="EJT68699.1"/>
    </source>
</evidence>
<feature type="compositionally biased region" description="Low complexity" evidence="1">
    <location>
        <begin position="17"/>
        <end position="26"/>
    </location>
</feature>
<dbReference type="EnsemblFungi" id="EJT68699">
    <property type="protein sequence ID" value="EJT68699"/>
    <property type="gene ID" value="GGTG_13727"/>
</dbReference>